<evidence type="ECO:0000256" key="1">
    <source>
        <dbReference type="ARBA" id="ARBA00022614"/>
    </source>
</evidence>
<dbReference type="SMART" id="SM00369">
    <property type="entry name" value="LRR_TYP"/>
    <property type="match status" value="9"/>
</dbReference>
<keyword evidence="3" id="KW-0677">Repeat</keyword>
<comment type="caution">
    <text evidence="7">The sequence shown here is derived from an EMBL/GenBank/DDBJ whole genome shotgun (WGS) entry which is preliminary data.</text>
</comment>
<dbReference type="InterPro" id="IPR050333">
    <property type="entry name" value="SLRP"/>
</dbReference>
<dbReference type="AlphaFoldDB" id="A0AAE0QJH6"/>
<organism evidence="7 8">
    <name type="scientific">Hemibagrus guttatus</name>
    <dbReference type="NCBI Taxonomy" id="175788"/>
    <lineage>
        <taxon>Eukaryota</taxon>
        <taxon>Metazoa</taxon>
        <taxon>Chordata</taxon>
        <taxon>Craniata</taxon>
        <taxon>Vertebrata</taxon>
        <taxon>Euteleostomi</taxon>
        <taxon>Actinopterygii</taxon>
        <taxon>Neopterygii</taxon>
        <taxon>Teleostei</taxon>
        <taxon>Ostariophysi</taxon>
        <taxon>Siluriformes</taxon>
        <taxon>Bagridae</taxon>
        <taxon>Hemibagrus</taxon>
    </lineage>
</organism>
<sequence>MGKQGDIDLTFNDQEEGGEDLSADSTVATPFAITWETPSISVCSCVACMCKSRNGFDINIYFTNICVEIFCRFLRDDIITSRHSSRSRGFLIPASSSLINSGEVVSAGEQYKRLRLYTRRCLRGLFGNINIFTALQAYELCIVLLAVQTGLSNCAKRLACLLSLLASFLLLLCSGEKTCPYSCRCEGKIIHCDSASFIDVPENISVTCQGLSLRNNDLHTMLPYQFAHLNQLLWLYLDHNQISFVDSRAFQGIRRLKELVLSTNKISQLHNATFHGVPNLRSLDLSYNKLQELQPGQFHGLRKLQNLHLRSNGLTTIPVRAFIECRSLEFLDLGYNRLRVLTRTTFLGLSRLMELHLEHNQFSRINFFLFPRLANLRGLYLQWNRIRAVNQGLPWMWYTLQKLDLSGNEIQNLDPVVFQCLPNLQVLNLESNKLANVSHETVVAWISLSIISLAGNVWDCGPGICPLVAWLKNFRGTKDTSIICSSPKHLQGEKVMEATKNYINCEDFELIPQTPFPPHTWESNMETTPEPMLALTTPELLLPPATSEAPIPPLLAQPLPYPSIPETNHRDTPPDTPPPSNSLLVTPSPEQEDLSFHKIVVGGVALFFTTSLILMVIYVSCRRYPGATRLLQQRSVVGRKRRKKSPEPEQNLSSQLQEYYMSYNPAATPEAMDVLANGTGTCTCTISGSRECEV</sequence>
<gene>
    <name evidence="7" type="ORF">QTP70_005770</name>
</gene>
<dbReference type="SUPFAM" id="SSF52058">
    <property type="entry name" value="L domain-like"/>
    <property type="match status" value="1"/>
</dbReference>
<reference evidence="7" key="1">
    <citation type="submission" date="2023-06" db="EMBL/GenBank/DDBJ databases">
        <title>Male Hemibagrus guttatus genome.</title>
        <authorList>
            <person name="Bian C."/>
        </authorList>
    </citation>
    <scope>NUCLEOTIDE SEQUENCE</scope>
    <source>
        <strain evidence="7">Male_cb2023</strain>
        <tissue evidence="7">Muscle</tissue>
    </source>
</reference>
<keyword evidence="6" id="KW-0472">Membrane</keyword>
<feature type="region of interest" description="Disordered" evidence="5">
    <location>
        <begin position="1"/>
        <end position="22"/>
    </location>
</feature>
<accession>A0AAE0QJH6</accession>
<evidence type="ECO:0000256" key="2">
    <source>
        <dbReference type="ARBA" id="ARBA00022729"/>
    </source>
</evidence>
<keyword evidence="4" id="KW-0325">Glycoprotein</keyword>
<feature type="compositionally biased region" description="Acidic residues" evidence="5">
    <location>
        <begin position="13"/>
        <end position="22"/>
    </location>
</feature>
<keyword evidence="8" id="KW-1185">Reference proteome</keyword>
<feature type="region of interest" description="Disordered" evidence="5">
    <location>
        <begin position="552"/>
        <end position="589"/>
    </location>
</feature>
<evidence type="ECO:0000256" key="3">
    <source>
        <dbReference type="ARBA" id="ARBA00022737"/>
    </source>
</evidence>
<evidence type="ECO:0000256" key="6">
    <source>
        <dbReference type="SAM" id="Phobius"/>
    </source>
</evidence>
<keyword evidence="6" id="KW-1133">Transmembrane helix</keyword>
<dbReference type="PRINTS" id="PR00019">
    <property type="entry name" value="LEURICHRPT"/>
</dbReference>
<evidence type="ECO:0000313" key="8">
    <source>
        <dbReference type="Proteomes" id="UP001274896"/>
    </source>
</evidence>
<dbReference type="InterPro" id="IPR032675">
    <property type="entry name" value="LRR_dom_sf"/>
</dbReference>
<keyword evidence="2" id="KW-0732">Signal</keyword>
<protein>
    <recommendedName>
        <fullName evidence="9">Leucine rich repeat transmembrane neuronal 4 like 1</fullName>
    </recommendedName>
</protein>
<dbReference type="PROSITE" id="PS51450">
    <property type="entry name" value="LRR"/>
    <property type="match status" value="2"/>
</dbReference>
<feature type="transmembrane region" description="Helical" evidence="6">
    <location>
        <begin position="599"/>
        <end position="621"/>
    </location>
</feature>
<evidence type="ECO:0000256" key="4">
    <source>
        <dbReference type="ARBA" id="ARBA00023180"/>
    </source>
</evidence>
<dbReference type="InterPro" id="IPR001611">
    <property type="entry name" value="Leu-rich_rpt"/>
</dbReference>
<dbReference type="FunFam" id="3.80.10.10:FF:000770">
    <property type="entry name" value="Uncharacterized protein"/>
    <property type="match status" value="1"/>
</dbReference>
<dbReference type="Pfam" id="PF13855">
    <property type="entry name" value="LRR_8"/>
    <property type="match status" value="2"/>
</dbReference>
<dbReference type="Gene3D" id="3.80.10.10">
    <property type="entry name" value="Ribonuclease Inhibitor"/>
    <property type="match status" value="1"/>
</dbReference>
<dbReference type="PANTHER" id="PTHR45712:SF22">
    <property type="entry name" value="INSULIN-LIKE GROWTH FACTOR-BINDING PROTEIN COMPLEX ACID LABILE SUBUNIT"/>
    <property type="match status" value="1"/>
</dbReference>
<evidence type="ECO:0008006" key="9">
    <source>
        <dbReference type="Google" id="ProtNLM"/>
    </source>
</evidence>
<proteinExistence type="predicted"/>
<dbReference type="InterPro" id="IPR003591">
    <property type="entry name" value="Leu-rich_rpt_typical-subtyp"/>
</dbReference>
<evidence type="ECO:0000256" key="5">
    <source>
        <dbReference type="SAM" id="MobiDB-lite"/>
    </source>
</evidence>
<feature type="compositionally biased region" description="Pro residues" evidence="5">
    <location>
        <begin position="552"/>
        <end position="563"/>
    </location>
</feature>
<name>A0AAE0QJH6_9TELE</name>
<dbReference type="PANTHER" id="PTHR45712">
    <property type="entry name" value="AGAP008170-PA"/>
    <property type="match status" value="1"/>
</dbReference>
<dbReference type="EMBL" id="JAUCMX010000015">
    <property type="protein sequence ID" value="KAK3521470.1"/>
    <property type="molecule type" value="Genomic_DNA"/>
</dbReference>
<evidence type="ECO:0000313" key="7">
    <source>
        <dbReference type="EMBL" id="KAK3521470.1"/>
    </source>
</evidence>
<keyword evidence="6" id="KW-0812">Transmembrane</keyword>
<keyword evidence="1" id="KW-0433">Leucine-rich repeat</keyword>
<dbReference type="Proteomes" id="UP001274896">
    <property type="component" value="Unassembled WGS sequence"/>
</dbReference>